<dbReference type="GO" id="GO:0004519">
    <property type="term" value="F:endonuclease activity"/>
    <property type="evidence" value="ECO:0007669"/>
    <property type="project" value="UniProtKB-KW"/>
</dbReference>
<keyword evidence="1" id="KW-0255">Endonuclease</keyword>
<dbReference type="GO" id="GO:0006281">
    <property type="term" value="P:DNA repair"/>
    <property type="evidence" value="ECO:0007669"/>
    <property type="project" value="InterPro"/>
</dbReference>
<dbReference type="RefSeq" id="WP_245833994.1">
    <property type="nucleotide sequence ID" value="NZ_FOLM01000005.1"/>
</dbReference>
<dbReference type="Proteomes" id="UP000199207">
    <property type="component" value="Unassembled WGS sequence"/>
</dbReference>
<dbReference type="SUPFAM" id="SSF48150">
    <property type="entry name" value="DNA-glycosylase"/>
    <property type="match status" value="1"/>
</dbReference>
<dbReference type="InterPro" id="IPR011257">
    <property type="entry name" value="DNA_glycosylase"/>
</dbReference>
<keyword evidence="1" id="KW-0540">Nuclease</keyword>
<dbReference type="InterPro" id="IPR023170">
    <property type="entry name" value="HhH_base_excis_C"/>
</dbReference>
<keyword evidence="2" id="KW-1185">Reference proteome</keyword>
<reference evidence="1 2" key="1">
    <citation type="submission" date="2016-10" db="EMBL/GenBank/DDBJ databases">
        <authorList>
            <person name="de Groot N.N."/>
        </authorList>
    </citation>
    <scope>NUCLEOTIDE SEQUENCE [LARGE SCALE GENOMIC DNA]</scope>
    <source>
        <strain evidence="1 2">CGMCC 4.5739</strain>
    </source>
</reference>
<sequence length="226" mass="24562">MSAARRSDGSGGRAARHTARAVLDRCGRTYAEEAGIRLRDTPQPLYQLLVLSMLLSARIRADTAVAAARELFRAGLRSPENMAGADWQERVDALGRGGYRRYDESTATMLGKGAELVRERWGGDLRRLRADADGPEEVKRRLTEVPGIGPAGAAIFLREAQGVWPDYAPFADRKVQDGARRVGLPTGPEELSGLVGEDELPRLTAGLVRVALDRRTAEDVRETAAA</sequence>
<dbReference type="Gene3D" id="1.10.1670.10">
    <property type="entry name" value="Helix-hairpin-Helix base-excision DNA repair enzymes (C-terminal)"/>
    <property type="match status" value="1"/>
</dbReference>
<keyword evidence="1" id="KW-0378">Hydrolase</keyword>
<dbReference type="EMBL" id="FOLM01000005">
    <property type="protein sequence ID" value="SFC68328.1"/>
    <property type="molecule type" value="Genomic_DNA"/>
</dbReference>
<name>A0A1I1LBE3_9ACTN</name>
<dbReference type="AlphaFoldDB" id="A0A1I1LBE3"/>
<accession>A0A1I1LBE3</accession>
<gene>
    <name evidence="1" type="ORF">SAMN05421773_10563</name>
</gene>
<evidence type="ECO:0000313" key="2">
    <source>
        <dbReference type="Proteomes" id="UP000199207"/>
    </source>
</evidence>
<evidence type="ECO:0000313" key="1">
    <source>
        <dbReference type="EMBL" id="SFC68328.1"/>
    </source>
</evidence>
<organism evidence="1 2">
    <name type="scientific">Streptomyces aidingensis</name>
    <dbReference type="NCBI Taxonomy" id="910347"/>
    <lineage>
        <taxon>Bacteria</taxon>
        <taxon>Bacillati</taxon>
        <taxon>Actinomycetota</taxon>
        <taxon>Actinomycetes</taxon>
        <taxon>Kitasatosporales</taxon>
        <taxon>Streptomycetaceae</taxon>
        <taxon>Streptomyces</taxon>
    </lineage>
</organism>
<protein>
    <submittedName>
        <fullName evidence="1">Endonuclease III</fullName>
    </submittedName>
</protein>
<proteinExistence type="predicted"/>
<dbReference type="Gene3D" id="1.10.340.30">
    <property type="entry name" value="Hypothetical protein, domain 2"/>
    <property type="match status" value="1"/>
</dbReference>
<dbReference type="STRING" id="910347.SAMN05421773_10563"/>